<evidence type="ECO:0000313" key="2">
    <source>
        <dbReference type="EMBL" id="TYK47178.1"/>
    </source>
</evidence>
<dbReference type="AlphaFoldDB" id="A0A5D3FGT6"/>
<reference evidence="2 3" key="1">
    <citation type="submission" date="2019-08" db="EMBL/GenBank/DDBJ databases">
        <title>Actinomadura sp. nov. CYP1-5 isolated from mountain soil.</title>
        <authorList>
            <person name="Songsumanus A."/>
            <person name="Kuncharoen N."/>
            <person name="Kudo T."/>
            <person name="Yuki M."/>
            <person name="Igarashi Y."/>
            <person name="Tanasupawat S."/>
        </authorList>
    </citation>
    <scope>NUCLEOTIDE SEQUENCE [LARGE SCALE GENOMIC DNA]</scope>
    <source>
        <strain evidence="2 3">CYP1-5</strain>
    </source>
</reference>
<evidence type="ECO:0000256" key="1">
    <source>
        <dbReference type="SAM" id="MobiDB-lite"/>
    </source>
</evidence>
<protein>
    <submittedName>
        <fullName evidence="2">Uncharacterized protein</fullName>
    </submittedName>
</protein>
<dbReference type="EMBL" id="VSRQ01000005">
    <property type="protein sequence ID" value="TYK47178.1"/>
    <property type="molecule type" value="Genomic_DNA"/>
</dbReference>
<dbReference type="RefSeq" id="WP_148763432.1">
    <property type="nucleotide sequence ID" value="NZ_VSRQ01000005.1"/>
</dbReference>
<evidence type="ECO:0000313" key="3">
    <source>
        <dbReference type="Proteomes" id="UP000323505"/>
    </source>
</evidence>
<sequence length="129" mass="14014">MTIPLNADGVDETTGEERVRPFADVLRDLGRGQVIDEAAVMLQDIVNAVRERGKKGRLTLTVDVAPMKGDAAALVVSAQATAKAPASEPTSAIFYADAPGNLLREDPRQEKFTFRELTGRDDNKEFKQA</sequence>
<keyword evidence="3" id="KW-1185">Reference proteome</keyword>
<comment type="caution">
    <text evidence="2">The sequence shown here is derived from an EMBL/GenBank/DDBJ whole genome shotgun (WGS) entry which is preliminary data.</text>
</comment>
<feature type="region of interest" description="Disordered" evidence="1">
    <location>
        <begin position="107"/>
        <end position="129"/>
    </location>
</feature>
<proteinExistence type="predicted"/>
<gene>
    <name evidence="2" type="ORF">FXF68_25605</name>
</gene>
<name>A0A5D3FGT6_9ACTN</name>
<organism evidence="2 3">
    <name type="scientific">Actinomadura decatromicini</name>
    <dbReference type="NCBI Taxonomy" id="2604572"/>
    <lineage>
        <taxon>Bacteria</taxon>
        <taxon>Bacillati</taxon>
        <taxon>Actinomycetota</taxon>
        <taxon>Actinomycetes</taxon>
        <taxon>Streptosporangiales</taxon>
        <taxon>Thermomonosporaceae</taxon>
        <taxon>Actinomadura</taxon>
    </lineage>
</organism>
<dbReference type="Proteomes" id="UP000323505">
    <property type="component" value="Unassembled WGS sequence"/>
</dbReference>
<accession>A0A5D3FGT6</accession>